<proteinExistence type="predicted"/>
<keyword evidence="3" id="KW-1185">Reference proteome</keyword>
<accession>A0AAD6TNT9</accession>
<organism evidence="2 3">
    <name type="scientific">Mycena belliarum</name>
    <dbReference type="NCBI Taxonomy" id="1033014"/>
    <lineage>
        <taxon>Eukaryota</taxon>
        <taxon>Fungi</taxon>
        <taxon>Dikarya</taxon>
        <taxon>Basidiomycota</taxon>
        <taxon>Agaricomycotina</taxon>
        <taxon>Agaricomycetes</taxon>
        <taxon>Agaricomycetidae</taxon>
        <taxon>Agaricales</taxon>
        <taxon>Marasmiineae</taxon>
        <taxon>Mycenaceae</taxon>
        <taxon>Mycena</taxon>
    </lineage>
</organism>
<dbReference type="AlphaFoldDB" id="A0AAD6TNT9"/>
<feature type="region of interest" description="Disordered" evidence="1">
    <location>
        <begin position="192"/>
        <end position="224"/>
    </location>
</feature>
<sequence length="264" mass="30099">MAPQTNRTYSEFFSSGLRAMAGTSYRRSGYSSPINPPASPSAISPGRYKLLRNLGRRPRTSSTPTSPSMSSDHTTSTRNRHRSSIVDFSSRLFGRMTQSVDISSVPIRTSHRSGNSPRYARIWVLNTALTQYNSYEKHLIDPFDASPTSSSFFIDYIEAPILIPTPSPRPESSILGESTKPFSHLLFPRRERPRSVQTMPLPSQSRRSSFQYRTPTRDKYDRSWALEEEEMPSPVWIEDVEEAHDPAASIDWRQFHTDLLHDEQ</sequence>
<feature type="compositionally biased region" description="Low complexity" evidence="1">
    <location>
        <begin position="60"/>
        <end position="77"/>
    </location>
</feature>
<evidence type="ECO:0000313" key="3">
    <source>
        <dbReference type="Proteomes" id="UP001222325"/>
    </source>
</evidence>
<reference evidence="2" key="1">
    <citation type="submission" date="2023-03" db="EMBL/GenBank/DDBJ databases">
        <title>Massive genome expansion in bonnet fungi (Mycena s.s.) driven by repeated elements and novel gene families across ecological guilds.</title>
        <authorList>
            <consortium name="Lawrence Berkeley National Laboratory"/>
            <person name="Harder C.B."/>
            <person name="Miyauchi S."/>
            <person name="Viragh M."/>
            <person name="Kuo A."/>
            <person name="Thoen E."/>
            <person name="Andreopoulos B."/>
            <person name="Lu D."/>
            <person name="Skrede I."/>
            <person name="Drula E."/>
            <person name="Henrissat B."/>
            <person name="Morin E."/>
            <person name="Kohler A."/>
            <person name="Barry K."/>
            <person name="LaButti K."/>
            <person name="Morin E."/>
            <person name="Salamov A."/>
            <person name="Lipzen A."/>
            <person name="Mereny Z."/>
            <person name="Hegedus B."/>
            <person name="Baldrian P."/>
            <person name="Stursova M."/>
            <person name="Weitz H."/>
            <person name="Taylor A."/>
            <person name="Grigoriev I.V."/>
            <person name="Nagy L.G."/>
            <person name="Martin F."/>
            <person name="Kauserud H."/>
        </authorList>
    </citation>
    <scope>NUCLEOTIDE SEQUENCE</scope>
    <source>
        <strain evidence="2">CBHHK173m</strain>
    </source>
</reference>
<feature type="compositionally biased region" description="Polar residues" evidence="1">
    <location>
        <begin position="195"/>
        <end position="214"/>
    </location>
</feature>
<dbReference type="Proteomes" id="UP001222325">
    <property type="component" value="Unassembled WGS sequence"/>
</dbReference>
<name>A0AAD6TNT9_9AGAR</name>
<evidence type="ECO:0000313" key="2">
    <source>
        <dbReference type="EMBL" id="KAJ7068878.1"/>
    </source>
</evidence>
<dbReference type="EMBL" id="JARJCN010000147">
    <property type="protein sequence ID" value="KAJ7068878.1"/>
    <property type="molecule type" value="Genomic_DNA"/>
</dbReference>
<evidence type="ECO:0000256" key="1">
    <source>
        <dbReference type="SAM" id="MobiDB-lite"/>
    </source>
</evidence>
<feature type="compositionally biased region" description="Basic and acidic residues" evidence="1">
    <location>
        <begin position="215"/>
        <end position="224"/>
    </location>
</feature>
<feature type="region of interest" description="Disordered" evidence="1">
    <location>
        <begin position="25"/>
        <end position="82"/>
    </location>
</feature>
<protein>
    <submittedName>
        <fullName evidence="2">Uncharacterized protein</fullName>
    </submittedName>
</protein>
<gene>
    <name evidence="2" type="ORF">B0H15DRAFT_140881</name>
</gene>
<comment type="caution">
    <text evidence="2">The sequence shown here is derived from an EMBL/GenBank/DDBJ whole genome shotgun (WGS) entry which is preliminary data.</text>
</comment>